<name>A0A557ZQP7_9PSEU</name>
<dbReference type="OrthoDB" id="3635865at2"/>
<reference evidence="3 4" key="1">
    <citation type="submission" date="2019-07" db="EMBL/GenBank/DDBJ databases">
        <title>New species of Amycolatopsis and Streptomyces.</title>
        <authorList>
            <person name="Duangmal K."/>
            <person name="Teo W.F.A."/>
            <person name="Lipun K."/>
        </authorList>
    </citation>
    <scope>NUCLEOTIDE SEQUENCE [LARGE SCALE GENOMIC DNA]</scope>
    <source>
        <strain evidence="3 4">JCM 30562</strain>
    </source>
</reference>
<proteinExistence type="predicted"/>
<dbReference type="RefSeq" id="WP_144645785.1">
    <property type="nucleotide sequence ID" value="NZ_BNAX01000046.1"/>
</dbReference>
<organism evidence="3 4">
    <name type="scientific">Amycolatopsis acidiphila</name>
    <dbReference type="NCBI Taxonomy" id="715473"/>
    <lineage>
        <taxon>Bacteria</taxon>
        <taxon>Bacillati</taxon>
        <taxon>Actinomycetota</taxon>
        <taxon>Actinomycetes</taxon>
        <taxon>Pseudonocardiales</taxon>
        <taxon>Pseudonocardiaceae</taxon>
        <taxon>Amycolatopsis</taxon>
    </lineage>
</organism>
<dbReference type="InterPro" id="IPR020845">
    <property type="entry name" value="AMP-binding_CS"/>
</dbReference>
<evidence type="ECO:0000256" key="1">
    <source>
        <dbReference type="SAM" id="MobiDB-lite"/>
    </source>
</evidence>
<dbReference type="Gene3D" id="3.40.50.980">
    <property type="match status" value="2"/>
</dbReference>
<dbReference type="EMBL" id="VJZA01000138">
    <property type="protein sequence ID" value="TVT14347.1"/>
    <property type="molecule type" value="Genomic_DNA"/>
</dbReference>
<keyword evidence="4" id="KW-1185">Reference proteome</keyword>
<dbReference type="SUPFAM" id="SSF56801">
    <property type="entry name" value="Acetyl-CoA synthetase-like"/>
    <property type="match status" value="1"/>
</dbReference>
<dbReference type="InterPro" id="IPR000873">
    <property type="entry name" value="AMP-dep_synth/lig_dom"/>
</dbReference>
<dbReference type="GO" id="GO:0044550">
    <property type="term" value="P:secondary metabolite biosynthetic process"/>
    <property type="evidence" value="ECO:0007669"/>
    <property type="project" value="TreeGrafter"/>
</dbReference>
<dbReference type="AlphaFoldDB" id="A0A557ZQP7"/>
<protein>
    <submittedName>
        <fullName evidence="3">Amino acid adenylation domain-containing protein</fullName>
    </submittedName>
</protein>
<dbReference type="Proteomes" id="UP000318578">
    <property type="component" value="Unassembled WGS sequence"/>
</dbReference>
<dbReference type="Pfam" id="PF00501">
    <property type="entry name" value="AMP-binding"/>
    <property type="match status" value="1"/>
</dbReference>
<dbReference type="GO" id="GO:0031177">
    <property type="term" value="F:phosphopantetheine binding"/>
    <property type="evidence" value="ECO:0007669"/>
    <property type="project" value="TreeGrafter"/>
</dbReference>
<dbReference type="PANTHER" id="PTHR45527">
    <property type="entry name" value="NONRIBOSOMAL PEPTIDE SYNTHETASE"/>
    <property type="match status" value="1"/>
</dbReference>
<sequence>MTDDTCLSRFTRQAEQRGAAPAVCEGERTVSFAELDERAARVAGTLIAGGVRPGELVGLLLPSSAGFLAGLLGTWRAGAAFVPLDPGQPDARLGRILADTGARVVVTDHELAAGRAELLAGRRTVDVAGTGEYREHRKPSPGDLAYVLCTSGSTGRPKGVMVPHAAVTRYVDWLRAVLPVAAPVSSLCHTSTGFDFTYSGLLLSLSTGGCVVVAPPRSRLEDLGELIATAGVDLVRLTPSHVDVLAAAPPGTPPRGPRVFLVGGEQLLARHVRTLRALFPGTVVNNHYGPTEAVIGRSTFPAREPDSPDEAPVPIGILPA</sequence>
<gene>
    <name evidence="3" type="ORF">FNH06_37900</name>
</gene>
<dbReference type="GO" id="GO:0005737">
    <property type="term" value="C:cytoplasm"/>
    <property type="evidence" value="ECO:0007669"/>
    <property type="project" value="TreeGrafter"/>
</dbReference>
<dbReference type="PANTHER" id="PTHR45527:SF1">
    <property type="entry name" value="FATTY ACID SYNTHASE"/>
    <property type="match status" value="1"/>
</dbReference>
<comment type="caution">
    <text evidence="3">The sequence shown here is derived from an EMBL/GenBank/DDBJ whole genome shotgun (WGS) entry which is preliminary data.</text>
</comment>
<accession>A0A557ZQP7</accession>
<feature type="region of interest" description="Disordered" evidence="1">
    <location>
        <begin position="299"/>
        <end position="320"/>
    </location>
</feature>
<evidence type="ECO:0000259" key="2">
    <source>
        <dbReference type="Pfam" id="PF00501"/>
    </source>
</evidence>
<feature type="domain" description="AMP-dependent synthetase/ligase" evidence="2">
    <location>
        <begin position="10"/>
        <end position="310"/>
    </location>
</feature>
<dbReference type="PROSITE" id="PS00455">
    <property type="entry name" value="AMP_BINDING"/>
    <property type="match status" value="1"/>
</dbReference>
<evidence type="ECO:0000313" key="3">
    <source>
        <dbReference type="EMBL" id="TVT14347.1"/>
    </source>
</evidence>
<dbReference type="GO" id="GO:0043041">
    <property type="term" value="P:amino acid activation for nonribosomal peptide biosynthetic process"/>
    <property type="evidence" value="ECO:0007669"/>
    <property type="project" value="TreeGrafter"/>
</dbReference>
<evidence type="ECO:0000313" key="4">
    <source>
        <dbReference type="Proteomes" id="UP000318578"/>
    </source>
</evidence>